<feature type="transmembrane region" description="Helical" evidence="3">
    <location>
        <begin position="230"/>
        <end position="252"/>
    </location>
</feature>
<dbReference type="InterPro" id="IPR052346">
    <property type="entry name" value="O-mannosyl-transferase_TMTC"/>
</dbReference>
<dbReference type="GO" id="GO:0000030">
    <property type="term" value="F:mannosyltransferase activity"/>
    <property type="evidence" value="ECO:0007669"/>
    <property type="project" value="TreeGrafter"/>
</dbReference>
<dbReference type="AlphaFoldDB" id="A0A5B0X550"/>
<organism evidence="4 5">
    <name type="scientific">Pseudohalioglobus sediminis</name>
    <dbReference type="NCBI Taxonomy" id="2606449"/>
    <lineage>
        <taxon>Bacteria</taxon>
        <taxon>Pseudomonadati</taxon>
        <taxon>Pseudomonadota</taxon>
        <taxon>Gammaproteobacteria</taxon>
        <taxon>Cellvibrionales</taxon>
        <taxon>Halieaceae</taxon>
        <taxon>Pseudohalioglobus</taxon>
    </lineage>
</organism>
<dbReference type="GO" id="GO:0035269">
    <property type="term" value="P:protein O-linked glycosylation via mannose"/>
    <property type="evidence" value="ECO:0007669"/>
    <property type="project" value="TreeGrafter"/>
</dbReference>
<feature type="transmembrane region" description="Helical" evidence="3">
    <location>
        <begin position="96"/>
        <end position="114"/>
    </location>
</feature>
<accession>A0A5B0X550</accession>
<feature type="transmembrane region" description="Helical" evidence="3">
    <location>
        <begin position="7"/>
        <end position="27"/>
    </location>
</feature>
<evidence type="ECO:0008006" key="6">
    <source>
        <dbReference type="Google" id="ProtNLM"/>
    </source>
</evidence>
<dbReference type="EMBL" id="VTUX01000001">
    <property type="protein sequence ID" value="KAA1194474.1"/>
    <property type="molecule type" value="Genomic_DNA"/>
</dbReference>
<name>A0A5B0X550_9GAMM</name>
<comment type="caution">
    <text evidence="4">The sequence shown here is derived from an EMBL/GenBank/DDBJ whole genome shotgun (WGS) entry which is preliminary data.</text>
</comment>
<evidence type="ECO:0000256" key="3">
    <source>
        <dbReference type="SAM" id="Phobius"/>
    </source>
</evidence>
<feature type="transmembrane region" description="Helical" evidence="3">
    <location>
        <begin position="121"/>
        <end position="140"/>
    </location>
</feature>
<dbReference type="Proteomes" id="UP000323708">
    <property type="component" value="Unassembled WGS sequence"/>
</dbReference>
<dbReference type="RefSeq" id="WP_149609943.1">
    <property type="nucleotide sequence ID" value="NZ_VTUX01000001.1"/>
</dbReference>
<feature type="transmembrane region" description="Helical" evidence="3">
    <location>
        <begin position="392"/>
        <end position="414"/>
    </location>
</feature>
<keyword evidence="2" id="KW-0802">TPR repeat</keyword>
<feature type="transmembrane region" description="Helical" evidence="3">
    <location>
        <begin position="180"/>
        <end position="195"/>
    </location>
</feature>
<feature type="transmembrane region" description="Helical" evidence="3">
    <location>
        <begin position="146"/>
        <end position="168"/>
    </location>
</feature>
<feature type="transmembrane region" description="Helical" evidence="3">
    <location>
        <begin position="308"/>
        <end position="327"/>
    </location>
</feature>
<dbReference type="PANTHER" id="PTHR44227:SF3">
    <property type="entry name" value="PROTEIN O-MANNOSYL-TRANSFERASE TMTC4"/>
    <property type="match status" value="1"/>
</dbReference>
<keyword evidence="3" id="KW-0812">Transmembrane</keyword>
<dbReference type="PANTHER" id="PTHR44227">
    <property type="match status" value="1"/>
</dbReference>
<feature type="transmembrane region" description="Helical" evidence="3">
    <location>
        <begin position="364"/>
        <end position="385"/>
    </location>
</feature>
<reference evidence="4 5" key="1">
    <citation type="submission" date="2019-09" db="EMBL/GenBank/DDBJ databases">
        <authorList>
            <person name="Chen X.-Y."/>
        </authorList>
    </citation>
    <scope>NUCLEOTIDE SEQUENCE [LARGE SCALE GENOMIC DNA]</scope>
    <source>
        <strain evidence="4 5">NY5</strain>
    </source>
</reference>
<evidence type="ECO:0000313" key="4">
    <source>
        <dbReference type="EMBL" id="KAA1194474.1"/>
    </source>
</evidence>
<gene>
    <name evidence="4" type="ORF">F0M18_03325</name>
</gene>
<dbReference type="GO" id="GO:0030968">
    <property type="term" value="P:endoplasmic reticulum unfolded protein response"/>
    <property type="evidence" value="ECO:0007669"/>
    <property type="project" value="TreeGrafter"/>
</dbReference>
<evidence type="ECO:0000313" key="5">
    <source>
        <dbReference type="Proteomes" id="UP000323708"/>
    </source>
</evidence>
<keyword evidence="5" id="KW-1185">Reference proteome</keyword>
<keyword evidence="3" id="KW-0472">Membrane</keyword>
<protein>
    <recommendedName>
        <fullName evidence="6">Tetratricopeptide repeat protein</fullName>
    </recommendedName>
</protein>
<evidence type="ECO:0000256" key="2">
    <source>
        <dbReference type="ARBA" id="ARBA00022803"/>
    </source>
</evidence>
<keyword evidence="3" id="KW-1133">Transmembrane helix</keyword>
<keyword evidence="1" id="KW-0677">Repeat</keyword>
<sequence length="636" mass="70088">MRAQAVWPGLAQGLLLVAVLGLVYWIYAPGAAGPLLLDDRSSLGKLENLGGSSAQALDYVLGNNSGPLGRPVSMASFVLEKLYGDGSVATAKTVNIALHLITGAVVAWLFTLLLQAVRAPLAGAAGVLFAAVWMLAPMHVSTVLYVVQRMAMLATLFSLLALVGYLYWRRSVSAGRPQHWRLLPVVAAIALAVFSKENGILVIPLILLTEVIWLQCCDDNGSVLKGLRKWAGLAITAGLVATLLLLLVYWGALDARHHFREFNLAERLFTQSRVLWDYVSQFYLPDPRHLGIYHDDFAVSQSLLQPGATLYAVLGWALVLALLPLLWRWPWWRRVMLGPVFFLAAHAMESTVWPLELYFEHRNYLPSVGLVLLPLSGFALLASRWPQVARPLLAWCGVAIVVLTVQTSPLVTIWSSGPLLTMHHVNGHPESARANRDYATLLARAGAADAALRYSEAAYHSAQKYAAANDEHHGDFVLRNIALACMARAPLAPAEYTELGSQNPDRPLGQVFTMSTVIKLRQQDACPGFDWDGFMEHLAGLYLQRFDTRLASTHMFAALAMLANAHGHWEYAHAYTQRYLERAPGSVRAMLMQLHFATALGRSEEAQGYIDRLQELQRAGKLSTDQQSTLSLYLEN</sequence>
<evidence type="ECO:0000256" key="1">
    <source>
        <dbReference type="ARBA" id="ARBA00022737"/>
    </source>
</evidence>
<proteinExistence type="predicted"/>